<organism evidence="1">
    <name type="scientific">marine metagenome</name>
    <dbReference type="NCBI Taxonomy" id="408172"/>
    <lineage>
        <taxon>unclassified sequences</taxon>
        <taxon>metagenomes</taxon>
        <taxon>ecological metagenomes</taxon>
    </lineage>
</organism>
<dbReference type="AlphaFoldDB" id="A0A381R9X4"/>
<gene>
    <name evidence="1" type="ORF">METZ01_LOCUS41284</name>
</gene>
<sequence length="36" mass="3883">MVRPAGNDVSPGLAPMDGVFLIKKTQDIEKISLIEV</sequence>
<evidence type="ECO:0000313" key="1">
    <source>
        <dbReference type="EMBL" id="SUZ88430.1"/>
    </source>
</evidence>
<name>A0A381R9X4_9ZZZZ</name>
<reference evidence="1" key="1">
    <citation type="submission" date="2018-05" db="EMBL/GenBank/DDBJ databases">
        <authorList>
            <person name="Lanie J.A."/>
            <person name="Ng W.-L."/>
            <person name="Kazmierczak K.M."/>
            <person name="Andrzejewski T.M."/>
            <person name="Davidsen T.M."/>
            <person name="Wayne K.J."/>
            <person name="Tettelin H."/>
            <person name="Glass J.I."/>
            <person name="Rusch D."/>
            <person name="Podicherti R."/>
            <person name="Tsui H.-C.T."/>
            <person name="Winkler M.E."/>
        </authorList>
    </citation>
    <scope>NUCLEOTIDE SEQUENCE</scope>
</reference>
<protein>
    <submittedName>
        <fullName evidence="1">Uncharacterized protein</fullName>
    </submittedName>
</protein>
<dbReference type="EMBL" id="UINC01001770">
    <property type="protein sequence ID" value="SUZ88430.1"/>
    <property type="molecule type" value="Genomic_DNA"/>
</dbReference>
<proteinExistence type="predicted"/>
<accession>A0A381R9X4</accession>